<feature type="site" description="Lowers pKa of active site Tyr" evidence="4">
    <location>
        <position position="78"/>
    </location>
</feature>
<dbReference type="FunFam" id="3.20.20.100:FF:000002">
    <property type="entry name" value="2,5-diketo-D-gluconic acid reductase A"/>
    <property type="match status" value="1"/>
</dbReference>
<dbReference type="PROSITE" id="PS00062">
    <property type="entry name" value="ALDOKETO_REDUCTASE_2"/>
    <property type="match status" value="1"/>
</dbReference>
<evidence type="ECO:0000256" key="3">
    <source>
        <dbReference type="PIRSR" id="PIRSR000097-2"/>
    </source>
</evidence>
<keyword evidence="7" id="KW-1185">Reference proteome</keyword>
<dbReference type="InterPro" id="IPR020471">
    <property type="entry name" value="AKR"/>
</dbReference>
<evidence type="ECO:0000313" key="7">
    <source>
        <dbReference type="Proteomes" id="UP001270362"/>
    </source>
</evidence>
<organism evidence="6 7">
    <name type="scientific">Podospora appendiculata</name>
    <dbReference type="NCBI Taxonomy" id="314037"/>
    <lineage>
        <taxon>Eukaryota</taxon>
        <taxon>Fungi</taxon>
        <taxon>Dikarya</taxon>
        <taxon>Ascomycota</taxon>
        <taxon>Pezizomycotina</taxon>
        <taxon>Sordariomycetes</taxon>
        <taxon>Sordariomycetidae</taxon>
        <taxon>Sordariales</taxon>
        <taxon>Podosporaceae</taxon>
        <taxon>Podospora</taxon>
    </lineage>
</organism>
<feature type="binding site" evidence="3">
    <location>
        <position position="111"/>
    </location>
    <ligand>
        <name>substrate</name>
    </ligand>
</feature>
<keyword evidence="1" id="KW-0560">Oxidoreductase</keyword>
<dbReference type="PROSITE" id="PS00798">
    <property type="entry name" value="ALDOKETO_REDUCTASE_1"/>
    <property type="match status" value="1"/>
</dbReference>
<dbReference type="PIRSF" id="PIRSF000097">
    <property type="entry name" value="AKR"/>
    <property type="match status" value="1"/>
</dbReference>
<name>A0AAE1C750_9PEZI</name>
<dbReference type="AlphaFoldDB" id="A0AAE1C750"/>
<evidence type="ECO:0000313" key="6">
    <source>
        <dbReference type="EMBL" id="KAK3681032.1"/>
    </source>
</evidence>
<dbReference type="InterPro" id="IPR018170">
    <property type="entry name" value="Aldo/ket_reductase_CS"/>
</dbReference>
<evidence type="ECO:0000256" key="4">
    <source>
        <dbReference type="PIRSR" id="PIRSR000097-3"/>
    </source>
</evidence>
<dbReference type="Proteomes" id="UP001270362">
    <property type="component" value="Unassembled WGS sequence"/>
</dbReference>
<evidence type="ECO:0000256" key="1">
    <source>
        <dbReference type="ARBA" id="ARBA00023002"/>
    </source>
</evidence>
<feature type="active site" description="Proton donor" evidence="2">
    <location>
        <position position="53"/>
    </location>
</feature>
<dbReference type="InterPro" id="IPR023210">
    <property type="entry name" value="NADP_OxRdtase_dom"/>
</dbReference>
<dbReference type="Gene3D" id="3.20.20.100">
    <property type="entry name" value="NADP-dependent oxidoreductase domain"/>
    <property type="match status" value="1"/>
</dbReference>
<dbReference type="Pfam" id="PF00248">
    <property type="entry name" value="Aldo_ket_red"/>
    <property type="match status" value="1"/>
</dbReference>
<reference evidence="6" key="1">
    <citation type="journal article" date="2023" name="Mol. Phylogenet. Evol.">
        <title>Genome-scale phylogeny and comparative genomics of the fungal order Sordariales.</title>
        <authorList>
            <person name="Hensen N."/>
            <person name="Bonometti L."/>
            <person name="Westerberg I."/>
            <person name="Brannstrom I.O."/>
            <person name="Guillou S."/>
            <person name="Cros-Aarteil S."/>
            <person name="Calhoun S."/>
            <person name="Haridas S."/>
            <person name="Kuo A."/>
            <person name="Mondo S."/>
            <person name="Pangilinan J."/>
            <person name="Riley R."/>
            <person name="LaButti K."/>
            <person name="Andreopoulos B."/>
            <person name="Lipzen A."/>
            <person name="Chen C."/>
            <person name="Yan M."/>
            <person name="Daum C."/>
            <person name="Ng V."/>
            <person name="Clum A."/>
            <person name="Steindorff A."/>
            <person name="Ohm R.A."/>
            <person name="Martin F."/>
            <person name="Silar P."/>
            <person name="Natvig D.O."/>
            <person name="Lalanne C."/>
            <person name="Gautier V."/>
            <person name="Ament-Velasquez S.L."/>
            <person name="Kruys A."/>
            <person name="Hutchinson M.I."/>
            <person name="Powell A.J."/>
            <person name="Barry K."/>
            <person name="Miller A.N."/>
            <person name="Grigoriev I.V."/>
            <person name="Debuchy R."/>
            <person name="Gladieux P."/>
            <person name="Hiltunen Thoren M."/>
            <person name="Johannesson H."/>
        </authorList>
    </citation>
    <scope>NUCLEOTIDE SEQUENCE</scope>
    <source>
        <strain evidence="6">CBS 314.62</strain>
    </source>
</reference>
<evidence type="ECO:0000259" key="5">
    <source>
        <dbReference type="Pfam" id="PF00248"/>
    </source>
</evidence>
<comment type="caution">
    <text evidence="6">The sequence shown here is derived from an EMBL/GenBank/DDBJ whole genome shotgun (WGS) entry which is preliminary data.</text>
</comment>
<feature type="domain" description="NADP-dependent oxidoreductase" evidence="5">
    <location>
        <begin position="19"/>
        <end position="296"/>
    </location>
</feature>
<gene>
    <name evidence="6" type="ORF">B0T22DRAFT_310089</name>
</gene>
<dbReference type="PRINTS" id="PR00069">
    <property type="entry name" value="ALDKETRDTASE"/>
</dbReference>
<dbReference type="EMBL" id="JAULSO010000008">
    <property type="protein sequence ID" value="KAK3681032.1"/>
    <property type="molecule type" value="Genomic_DNA"/>
</dbReference>
<sequence length="339" mass="37743">MDLPTTITLNNGVKIPAVGLGTFQGENGNSEVKDAVKNALSLGYRHIDGASAYGNEKEIGEAIKEAGIPREQIFVTSKLAQTWHAPADVERALDLSLKDLQLDYVDLYLMHFPHAYEAGEHNKTIRHPSGNGKPVIDYDLSRRYPETWQAMEKLVESGKARSIGISNFNILKTKRILEVAKIVPAVNQVELHPYFPQHELFDFSSKHGILLMAHQPLGGRPVPVVRGHPDQPFPTEDPIINAIAKECEMTPAQVCLSWAVQKGIPVVPKSVQRDHMEQNRKLKSLPEELYKAVDSLSVKRGPTRFLDPSRHLGFDIFDEENDQPVADSAPWDAVDLLVS</sequence>
<dbReference type="GO" id="GO:0016616">
    <property type="term" value="F:oxidoreductase activity, acting on the CH-OH group of donors, NAD or NADP as acceptor"/>
    <property type="evidence" value="ECO:0007669"/>
    <property type="project" value="UniProtKB-ARBA"/>
</dbReference>
<accession>A0AAE1C750</accession>
<proteinExistence type="predicted"/>
<protein>
    <submittedName>
        <fullName evidence="6">Aldo-keto reductase</fullName>
    </submittedName>
</protein>
<evidence type="ECO:0000256" key="2">
    <source>
        <dbReference type="PIRSR" id="PIRSR000097-1"/>
    </source>
</evidence>
<dbReference type="SUPFAM" id="SSF51430">
    <property type="entry name" value="NAD(P)-linked oxidoreductase"/>
    <property type="match status" value="1"/>
</dbReference>
<dbReference type="CDD" id="cd19071">
    <property type="entry name" value="AKR_AKR1-5-like"/>
    <property type="match status" value="1"/>
</dbReference>
<dbReference type="InterPro" id="IPR036812">
    <property type="entry name" value="NAD(P)_OxRdtase_dom_sf"/>
</dbReference>
<reference evidence="6" key="2">
    <citation type="submission" date="2023-06" db="EMBL/GenBank/DDBJ databases">
        <authorList>
            <consortium name="Lawrence Berkeley National Laboratory"/>
            <person name="Haridas S."/>
            <person name="Hensen N."/>
            <person name="Bonometti L."/>
            <person name="Westerberg I."/>
            <person name="Brannstrom I.O."/>
            <person name="Guillou S."/>
            <person name="Cros-Aarteil S."/>
            <person name="Calhoun S."/>
            <person name="Kuo A."/>
            <person name="Mondo S."/>
            <person name="Pangilinan J."/>
            <person name="Riley R."/>
            <person name="Labutti K."/>
            <person name="Andreopoulos B."/>
            <person name="Lipzen A."/>
            <person name="Chen C."/>
            <person name="Yanf M."/>
            <person name="Daum C."/>
            <person name="Ng V."/>
            <person name="Clum A."/>
            <person name="Steindorff A."/>
            <person name="Ohm R."/>
            <person name="Martin F."/>
            <person name="Silar P."/>
            <person name="Natvig D."/>
            <person name="Lalanne C."/>
            <person name="Gautier V."/>
            <person name="Ament-Velasquez S.L."/>
            <person name="Kruys A."/>
            <person name="Hutchinson M.I."/>
            <person name="Powell A.J."/>
            <person name="Barry K."/>
            <person name="Miller A.N."/>
            <person name="Grigoriev I.V."/>
            <person name="Debuchy R."/>
            <person name="Gladieux P."/>
            <person name="Thoren M.H."/>
            <person name="Johannesson H."/>
        </authorList>
    </citation>
    <scope>NUCLEOTIDE SEQUENCE</scope>
    <source>
        <strain evidence="6">CBS 314.62</strain>
    </source>
</reference>
<dbReference type="PANTHER" id="PTHR11732">
    <property type="entry name" value="ALDO/KETO REDUCTASE"/>
    <property type="match status" value="1"/>
</dbReference>